<organism evidence="3 4">
    <name type="scientific">Wandonia haliotis</name>
    <dbReference type="NCBI Taxonomy" id="574963"/>
    <lineage>
        <taxon>Bacteria</taxon>
        <taxon>Pseudomonadati</taxon>
        <taxon>Bacteroidota</taxon>
        <taxon>Flavobacteriia</taxon>
        <taxon>Flavobacteriales</taxon>
        <taxon>Crocinitomicaceae</taxon>
        <taxon>Wandonia</taxon>
    </lineage>
</organism>
<feature type="region of interest" description="Disordered" evidence="1">
    <location>
        <begin position="50"/>
        <end position="72"/>
    </location>
</feature>
<reference evidence="4" key="1">
    <citation type="journal article" date="2019" name="Int. J. Syst. Evol. Microbiol.">
        <title>The Global Catalogue of Microorganisms (GCM) 10K type strain sequencing project: providing services to taxonomists for standard genome sequencing and annotation.</title>
        <authorList>
            <consortium name="The Broad Institute Genomics Platform"/>
            <consortium name="The Broad Institute Genome Sequencing Center for Infectious Disease"/>
            <person name="Wu L."/>
            <person name="Ma J."/>
        </authorList>
    </citation>
    <scope>NUCLEOTIDE SEQUENCE [LARGE SCALE GENOMIC DNA]</scope>
    <source>
        <strain evidence="4">JCM 16083</strain>
    </source>
</reference>
<dbReference type="EMBL" id="BAAAFH010000022">
    <property type="protein sequence ID" value="GAA0876738.1"/>
    <property type="molecule type" value="Genomic_DNA"/>
</dbReference>
<dbReference type="RefSeq" id="WP_343790207.1">
    <property type="nucleotide sequence ID" value="NZ_BAAAFH010000022.1"/>
</dbReference>
<comment type="caution">
    <text evidence="3">The sequence shown here is derived from an EMBL/GenBank/DDBJ whole genome shotgun (WGS) entry which is preliminary data.</text>
</comment>
<dbReference type="Proteomes" id="UP001501126">
    <property type="component" value="Unassembled WGS sequence"/>
</dbReference>
<keyword evidence="4" id="KW-1185">Reference proteome</keyword>
<evidence type="ECO:0000313" key="3">
    <source>
        <dbReference type="EMBL" id="GAA0876738.1"/>
    </source>
</evidence>
<evidence type="ECO:0000313" key="4">
    <source>
        <dbReference type="Proteomes" id="UP001501126"/>
    </source>
</evidence>
<proteinExistence type="predicted"/>
<name>A0ABP3Y7D9_9FLAO</name>
<evidence type="ECO:0000256" key="2">
    <source>
        <dbReference type="SAM" id="SignalP"/>
    </source>
</evidence>
<protein>
    <submittedName>
        <fullName evidence="3">Uncharacterized protein</fullName>
    </submittedName>
</protein>
<gene>
    <name evidence="3" type="ORF">GCM10009118_31480</name>
</gene>
<sequence>MKKKVNCFTGSIAVVGMLFIAGSALGQSTFEPITTNNYTDTNYHRNLEKSEIQRQRMSETPSTPGSVSKEEQLTLYRNELAKYPEGSEERRILEEKIRRTEQTEEN</sequence>
<keyword evidence="2" id="KW-0732">Signal</keyword>
<feature type="chain" id="PRO_5046065116" evidence="2">
    <location>
        <begin position="27"/>
        <end position="106"/>
    </location>
</feature>
<accession>A0ABP3Y7D9</accession>
<evidence type="ECO:0000256" key="1">
    <source>
        <dbReference type="SAM" id="MobiDB-lite"/>
    </source>
</evidence>
<feature type="signal peptide" evidence="2">
    <location>
        <begin position="1"/>
        <end position="26"/>
    </location>
</feature>